<accession>A0AAJ7SI00</accession>
<reference evidence="3" key="1">
    <citation type="submission" date="2025-08" db="UniProtKB">
        <authorList>
            <consortium name="RefSeq"/>
        </authorList>
    </citation>
    <scope>IDENTIFICATION</scope>
</reference>
<dbReference type="GeneID" id="100901757"/>
<evidence type="ECO:0000256" key="1">
    <source>
        <dbReference type="SAM" id="SignalP"/>
    </source>
</evidence>
<protein>
    <submittedName>
        <fullName evidence="3">Uncharacterized protein LOC100901757</fullName>
    </submittedName>
</protein>
<sequence length="193" mass="22663">MGYVSRAQIHLTLLFVVGVHCETDRFCFPSNMHRASCDSDNAYVWVPKGGLIPCSPVCQLKYRFTNERYISARRIYEVCHYDSEKKMFYHGLADRDRCACRDWAAYERREDRWINHFNVTWFCNSDWDIKRTDFVGVYVIDCDRQDYLPGICEQDCTNSTLWPPEDAQELQGQFLKPKCQPVVPSCNKTARVC</sequence>
<name>A0AAJ7SI00_9ACAR</name>
<keyword evidence="1" id="KW-0732">Signal</keyword>
<dbReference type="KEGG" id="goe:100901757"/>
<organism evidence="2 3">
    <name type="scientific">Galendromus occidentalis</name>
    <name type="common">western predatory mite</name>
    <dbReference type="NCBI Taxonomy" id="34638"/>
    <lineage>
        <taxon>Eukaryota</taxon>
        <taxon>Metazoa</taxon>
        <taxon>Ecdysozoa</taxon>
        <taxon>Arthropoda</taxon>
        <taxon>Chelicerata</taxon>
        <taxon>Arachnida</taxon>
        <taxon>Acari</taxon>
        <taxon>Parasitiformes</taxon>
        <taxon>Mesostigmata</taxon>
        <taxon>Gamasina</taxon>
        <taxon>Phytoseioidea</taxon>
        <taxon>Phytoseiidae</taxon>
        <taxon>Typhlodrominae</taxon>
        <taxon>Galendromus</taxon>
    </lineage>
</organism>
<proteinExistence type="predicted"/>
<evidence type="ECO:0000313" key="2">
    <source>
        <dbReference type="Proteomes" id="UP000694867"/>
    </source>
</evidence>
<evidence type="ECO:0000313" key="3">
    <source>
        <dbReference type="RefSeq" id="XP_028968999.1"/>
    </source>
</evidence>
<dbReference type="Proteomes" id="UP000694867">
    <property type="component" value="Unplaced"/>
</dbReference>
<feature type="signal peptide" evidence="1">
    <location>
        <begin position="1"/>
        <end position="21"/>
    </location>
</feature>
<dbReference type="RefSeq" id="XP_028968999.1">
    <property type="nucleotide sequence ID" value="XM_029113166.1"/>
</dbReference>
<feature type="chain" id="PRO_5042499081" evidence="1">
    <location>
        <begin position="22"/>
        <end position="193"/>
    </location>
</feature>
<gene>
    <name evidence="3" type="primary">LOC100901757</name>
</gene>
<dbReference type="AlphaFoldDB" id="A0AAJ7SI00"/>
<keyword evidence="2" id="KW-1185">Reference proteome</keyword>